<dbReference type="Gene3D" id="1.25.40.10">
    <property type="entry name" value="Tetratricopeptide repeat domain"/>
    <property type="match status" value="3"/>
</dbReference>
<sequence>MHSVHSLNPFFATMLHTNPNSAMVSRRNRRLNTSPEFGVLLQSCINSRSLKLGRELHIRIRESGLEWNPILLPKLLKFYSVCGQIGDAREVFDRIPQRNLDTFAYTAMITGYVRNEAAEQAIKLFYEMVERGLELDSYTFSALLKASTNLGLHKLSTNLHSLILKCGSGSSLSVGNSLIHAYGSVEDAYSAHNVFVRMPDRDIVSWSSMIHASSSAKYFTQSVILFSKMQFEESIRPNEITIVSLLPACSFFSSLRKGQSIHAYVIRSGFDSNIIVNSSLITMYSRCGNADAAFMLFNNMEEKNVFVWTTMIEGFSINGNFELALKLFKEMQEVGLNPNSFTLIVVLSACSHGGLIEEGLMIFDTMKERFHIDPGTEHYACVVDMLSRGGKLNEAENFIEKMELPLTGSILGSLLGACRVHHNVKLGEKLAVKLFQLEPYNEINYVVLSNIYASVGRWDDVGRVRRLMAVKGLSKSSGCSWVEIKDKVYVFGAHDQSHLESESIYQKIAELNYLIVKEGYVPSTQYVLHDVDDDDKKSLLSSHSERLAIAFGLLKAPPNVPIRIMKNLRVCVDCHDAIKLISKVVARDFTIRDTRRFHHFSQGSCSCGDYW</sequence>
<feature type="repeat" description="PPR" evidence="2">
    <location>
        <begin position="101"/>
        <end position="135"/>
    </location>
</feature>
<gene>
    <name evidence="4" type="primary">PCMP-H34</name>
    <name evidence="4" type="ORF">KSP39_PZI002009</name>
</gene>
<organism evidence="4 5">
    <name type="scientific">Platanthera zijinensis</name>
    <dbReference type="NCBI Taxonomy" id="2320716"/>
    <lineage>
        <taxon>Eukaryota</taxon>
        <taxon>Viridiplantae</taxon>
        <taxon>Streptophyta</taxon>
        <taxon>Embryophyta</taxon>
        <taxon>Tracheophyta</taxon>
        <taxon>Spermatophyta</taxon>
        <taxon>Magnoliopsida</taxon>
        <taxon>Liliopsida</taxon>
        <taxon>Asparagales</taxon>
        <taxon>Orchidaceae</taxon>
        <taxon>Orchidoideae</taxon>
        <taxon>Orchideae</taxon>
        <taxon>Orchidinae</taxon>
        <taxon>Platanthera</taxon>
    </lineage>
</organism>
<evidence type="ECO:0000259" key="3">
    <source>
        <dbReference type="Pfam" id="PF14432"/>
    </source>
</evidence>
<protein>
    <submittedName>
        <fullName evidence="4">Pentatricopeptide repeat-containing protein</fullName>
    </submittedName>
</protein>
<accession>A0AAP0GE84</accession>
<dbReference type="Pfam" id="PF01535">
    <property type="entry name" value="PPR"/>
    <property type="match status" value="3"/>
</dbReference>
<evidence type="ECO:0000256" key="2">
    <source>
        <dbReference type="PROSITE-ProRule" id="PRU00708"/>
    </source>
</evidence>
<dbReference type="PROSITE" id="PS51375">
    <property type="entry name" value="PPR"/>
    <property type="match status" value="2"/>
</dbReference>
<dbReference type="Proteomes" id="UP001418222">
    <property type="component" value="Unassembled WGS sequence"/>
</dbReference>
<evidence type="ECO:0000256" key="1">
    <source>
        <dbReference type="ARBA" id="ARBA00022737"/>
    </source>
</evidence>
<dbReference type="InterPro" id="IPR032867">
    <property type="entry name" value="DYW_dom"/>
</dbReference>
<dbReference type="InterPro" id="IPR011990">
    <property type="entry name" value="TPR-like_helical_dom_sf"/>
</dbReference>
<feature type="domain" description="DYW" evidence="3">
    <location>
        <begin position="519"/>
        <end position="611"/>
    </location>
</feature>
<dbReference type="PANTHER" id="PTHR47926">
    <property type="entry name" value="PENTATRICOPEPTIDE REPEAT-CONTAINING PROTEIN"/>
    <property type="match status" value="1"/>
</dbReference>
<dbReference type="Pfam" id="PF20431">
    <property type="entry name" value="E_motif"/>
    <property type="match status" value="1"/>
</dbReference>
<dbReference type="Pfam" id="PF14432">
    <property type="entry name" value="DYW_deaminase"/>
    <property type="match status" value="1"/>
</dbReference>
<keyword evidence="1" id="KW-0677">Repeat</keyword>
<dbReference type="AlphaFoldDB" id="A0AAP0GE84"/>
<dbReference type="GO" id="GO:0009451">
    <property type="term" value="P:RNA modification"/>
    <property type="evidence" value="ECO:0007669"/>
    <property type="project" value="InterPro"/>
</dbReference>
<proteinExistence type="predicted"/>
<dbReference type="GO" id="GO:0008270">
    <property type="term" value="F:zinc ion binding"/>
    <property type="evidence" value="ECO:0007669"/>
    <property type="project" value="InterPro"/>
</dbReference>
<dbReference type="FunFam" id="1.25.40.10:FF:000031">
    <property type="entry name" value="Pentatricopeptide repeat-containing protein mitochondrial"/>
    <property type="match status" value="1"/>
</dbReference>
<dbReference type="InterPro" id="IPR002885">
    <property type="entry name" value="PPR_rpt"/>
</dbReference>
<keyword evidence="5" id="KW-1185">Reference proteome</keyword>
<dbReference type="PANTHER" id="PTHR47926:SF452">
    <property type="entry name" value="PENTATRICOPEPTIDE REPEAT-CONTAINING PROTEIN"/>
    <property type="match status" value="1"/>
</dbReference>
<dbReference type="Pfam" id="PF13041">
    <property type="entry name" value="PPR_2"/>
    <property type="match status" value="2"/>
</dbReference>
<dbReference type="EMBL" id="JBBWWQ010000002">
    <property type="protein sequence ID" value="KAK8954322.1"/>
    <property type="molecule type" value="Genomic_DNA"/>
</dbReference>
<name>A0AAP0GE84_9ASPA</name>
<dbReference type="InterPro" id="IPR046960">
    <property type="entry name" value="PPR_At4g14850-like_plant"/>
</dbReference>
<dbReference type="InterPro" id="IPR046848">
    <property type="entry name" value="E_motif"/>
</dbReference>
<reference evidence="4 5" key="1">
    <citation type="journal article" date="2022" name="Nat. Plants">
        <title>Genomes of leafy and leafless Platanthera orchids illuminate the evolution of mycoheterotrophy.</title>
        <authorList>
            <person name="Li M.H."/>
            <person name="Liu K.W."/>
            <person name="Li Z."/>
            <person name="Lu H.C."/>
            <person name="Ye Q.L."/>
            <person name="Zhang D."/>
            <person name="Wang J.Y."/>
            <person name="Li Y.F."/>
            <person name="Zhong Z.M."/>
            <person name="Liu X."/>
            <person name="Yu X."/>
            <person name="Liu D.K."/>
            <person name="Tu X.D."/>
            <person name="Liu B."/>
            <person name="Hao Y."/>
            <person name="Liao X.Y."/>
            <person name="Jiang Y.T."/>
            <person name="Sun W.H."/>
            <person name="Chen J."/>
            <person name="Chen Y.Q."/>
            <person name="Ai Y."/>
            <person name="Zhai J.W."/>
            <person name="Wu S.S."/>
            <person name="Zhou Z."/>
            <person name="Hsiao Y.Y."/>
            <person name="Wu W.L."/>
            <person name="Chen Y.Y."/>
            <person name="Lin Y.F."/>
            <person name="Hsu J.L."/>
            <person name="Li C.Y."/>
            <person name="Wang Z.W."/>
            <person name="Zhao X."/>
            <person name="Zhong W.Y."/>
            <person name="Ma X.K."/>
            <person name="Ma L."/>
            <person name="Huang J."/>
            <person name="Chen G.Z."/>
            <person name="Huang M.Z."/>
            <person name="Huang L."/>
            <person name="Peng D.H."/>
            <person name="Luo Y.B."/>
            <person name="Zou S.Q."/>
            <person name="Chen S.P."/>
            <person name="Lan S."/>
            <person name="Tsai W.C."/>
            <person name="Van de Peer Y."/>
            <person name="Liu Z.J."/>
        </authorList>
    </citation>
    <scope>NUCLEOTIDE SEQUENCE [LARGE SCALE GENOMIC DNA]</scope>
    <source>
        <strain evidence="4">Lor287</strain>
    </source>
</reference>
<dbReference type="GO" id="GO:0003723">
    <property type="term" value="F:RNA binding"/>
    <property type="evidence" value="ECO:0007669"/>
    <property type="project" value="InterPro"/>
</dbReference>
<evidence type="ECO:0000313" key="5">
    <source>
        <dbReference type="Proteomes" id="UP001418222"/>
    </source>
</evidence>
<feature type="repeat" description="PPR" evidence="2">
    <location>
        <begin position="304"/>
        <end position="338"/>
    </location>
</feature>
<dbReference type="FunFam" id="1.25.40.10:FF:000366">
    <property type="entry name" value="Pentatricopeptide (PPR) repeat-containing protein"/>
    <property type="match status" value="1"/>
</dbReference>
<dbReference type="NCBIfam" id="TIGR00756">
    <property type="entry name" value="PPR"/>
    <property type="match status" value="2"/>
</dbReference>
<evidence type="ECO:0000313" key="4">
    <source>
        <dbReference type="EMBL" id="KAK8954322.1"/>
    </source>
</evidence>
<comment type="caution">
    <text evidence="4">The sequence shown here is derived from an EMBL/GenBank/DDBJ whole genome shotgun (WGS) entry which is preliminary data.</text>
</comment>